<keyword evidence="4" id="KW-0514">Muscle protein</keyword>
<evidence type="ECO:0000256" key="5">
    <source>
        <dbReference type="ARBA" id="ARBA00023319"/>
    </source>
</evidence>
<dbReference type="FunFam" id="2.60.40.10:FF:000031">
    <property type="entry name" value="Myosin-binding protein C, slow type"/>
    <property type="match status" value="1"/>
</dbReference>
<dbReference type="AlphaFoldDB" id="A0ABD0Y3M4"/>
<dbReference type="InterPro" id="IPR036179">
    <property type="entry name" value="Ig-like_dom_sf"/>
</dbReference>
<protein>
    <recommendedName>
        <fullName evidence="8">Myosin-binding protein H</fullName>
    </recommendedName>
    <alternativeName>
        <fullName evidence="9">H-protein</fullName>
    </alternativeName>
</protein>
<proteinExistence type="inferred from homology"/>
<feature type="region of interest" description="Disordered" evidence="10">
    <location>
        <begin position="1"/>
        <end position="28"/>
    </location>
</feature>
<dbReference type="PANTHER" id="PTHR13817:SF49">
    <property type="entry name" value="MYOSIN-BINDING PROTEIN H"/>
    <property type="match status" value="1"/>
</dbReference>
<dbReference type="Pfam" id="PF07679">
    <property type="entry name" value="I-set"/>
    <property type="match status" value="1"/>
</dbReference>
<evidence type="ECO:0000256" key="3">
    <source>
        <dbReference type="ARBA" id="ARBA00022889"/>
    </source>
</evidence>
<organism evidence="13 14">
    <name type="scientific">Umbra pygmaea</name>
    <name type="common">Eastern mudminnow</name>
    <dbReference type="NCBI Taxonomy" id="75934"/>
    <lineage>
        <taxon>Eukaryota</taxon>
        <taxon>Metazoa</taxon>
        <taxon>Chordata</taxon>
        <taxon>Craniata</taxon>
        <taxon>Vertebrata</taxon>
        <taxon>Euteleostomi</taxon>
        <taxon>Actinopterygii</taxon>
        <taxon>Neopterygii</taxon>
        <taxon>Teleostei</taxon>
        <taxon>Protacanthopterygii</taxon>
        <taxon>Esociformes</taxon>
        <taxon>Umbridae</taxon>
        <taxon>Umbra</taxon>
    </lineage>
</organism>
<evidence type="ECO:0000313" key="13">
    <source>
        <dbReference type="EMBL" id="KAL1020476.1"/>
    </source>
</evidence>
<evidence type="ECO:0000259" key="12">
    <source>
        <dbReference type="PROSITE" id="PS50853"/>
    </source>
</evidence>
<dbReference type="SMART" id="SM00409">
    <property type="entry name" value="IG"/>
    <property type="match status" value="1"/>
</dbReference>
<keyword evidence="1" id="KW-0787">Thick filament</keyword>
<feature type="domain" description="Ig-like" evidence="11">
    <location>
        <begin position="334"/>
        <end position="418"/>
    </location>
</feature>
<dbReference type="Proteomes" id="UP001557470">
    <property type="component" value="Unassembled WGS sequence"/>
</dbReference>
<dbReference type="InterPro" id="IPR003961">
    <property type="entry name" value="FN3_dom"/>
</dbReference>
<dbReference type="PROSITE" id="PS50853">
    <property type="entry name" value="FN3"/>
    <property type="match status" value="2"/>
</dbReference>
<dbReference type="InterPro" id="IPR050964">
    <property type="entry name" value="Striated_Muscle_Regulatory"/>
</dbReference>
<dbReference type="InterPro" id="IPR013098">
    <property type="entry name" value="Ig_I-set"/>
</dbReference>
<dbReference type="InterPro" id="IPR003599">
    <property type="entry name" value="Ig_sub"/>
</dbReference>
<evidence type="ECO:0000256" key="10">
    <source>
        <dbReference type="SAM" id="MobiDB-lite"/>
    </source>
</evidence>
<dbReference type="PROSITE" id="PS50835">
    <property type="entry name" value="IG_LIKE"/>
    <property type="match status" value="1"/>
</dbReference>
<feature type="domain" description="Fibronectin type-III" evidence="12">
    <location>
        <begin position="49"/>
        <end position="144"/>
    </location>
</feature>
<keyword evidence="3" id="KW-0130">Cell adhesion</keyword>
<name>A0ABD0Y3M4_UMBPY</name>
<dbReference type="SMART" id="SM00408">
    <property type="entry name" value="IGc2"/>
    <property type="match status" value="1"/>
</dbReference>
<evidence type="ECO:0000256" key="4">
    <source>
        <dbReference type="ARBA" id="ARBA00023179"/>
    </source>
</evidence>
<feature type="domain" description="Fibronectin type-III" evidence="12">
    <location>
        <begin position="216"/>
        <end position="316"/>
    </location>
</feature>
<accession>A0ABD0Y3M4</accession>
<evidence type="ECO:0000256" key="8">
    <source>
        <dbReference type="ARBA" id="ARBA00071968"/>
    </source>
</evidence>
<comment type="caution">
    <text evidence="13">The sequence shown here is derived from an EMBL/GenBank/DDBJ whole genome shotgun (WGS) entry which is preliminary data.</text>
</comment>
<dbReference type="EMBL" id="JAGEUA010000001">
    <property type="protein sequence ID" value="KAL1020476.1"/>
    <property type="molecule type" value="Genomic_DNA"/>
</dbReference>
<dbReference type="CDD" id="cd00063">
    <property type="entry name" value="FN3"/>
    <property type="match status" value="2"/>
</dbReference>
<evidence type="ECO:0000259" key="11">
    <source>
        <dbReference type="PROSITE" id="PS50835"/>
    </source>
</evidence>
<feature type="compositionally biased region" description="Low complexity" evidence="10">
    <location>
        <begin position="18"/>
        <end position="28"/>
    </location>
</feature>
<dbReference type="SUPFAM" id="SSF48726">
    <property type="entry name" value="Immunoglobulin"/>
    <property type="match status" value="2"/>
</dbReference>
<dbReference type="PANTHER" id="PTHR13817">
    <property type="entry name" value="TITIN"/>
    <property type="match status" value="1"/>
</dbReference>
<evidence type="ECO:0000256" key="9">
    <source>
        <dbReference type="ARBA" id="ARBA00078133"/>
    </source>
</evidence>
<keyword evidence="2" id="KW-0677">Repeat</keyword>
<gene>
    <name evidence="13" type="ORF">UPYG_G00000530</name>
</gene>
<dbReference type="SMART" id="SM00060">
    <property type="entry name" value="FN3"/>
    <property type="match status" value="2"/>
</dbReference>
<evidence type="ECO:0000256" key="7">
    <source>
        <dbReference type="ARBA" id="ARBA00060255"/>
    </source>
</evidence>
<evidence type="ECO:0000256" key="2">
    <source>
        <dbReference type="ARBA" id="ARBA00022737"/>
    </source>
</evidence>
<dbReference type="FunFam" id="2.60.40.10:FF:000062">
    <property type="entry name" value="Myosin-binding protein C, slow type"/>
    <property type="match status" value="1"/>
</dbReference>
<comment type="function">
    <text evidence="7">Binds to myosin; probably involved in interaction with thick myofilaments in the A-band.</text>
</comment>
<evidence type="ECO:0000313" key="14">
    <source>
        <dbReference type="Proteomes" id="UP001557470"/>
    </source>
</evidence>
<dbReference type="Gene3D" id="2.60.40.10">
    <property type="entry name" value="Immunoglobulins"/>
    <property type="match status" value="4"/>
</dbReference>
<dbReference type="InterPro" id="IPR003598">
    <property type="entry name" value="Ig_sub2"/>
</dbReference>
<sequence>MSAKPDPIKKSAVKKSEAAPADTDPAAAMVEVPVEAGGQAPTGEVLTSTPQNLTVEDVQDTSVTIKWLASDTSGASGLDGYTVETCKDGAKEWVVANTEPTVANCYTIKNLTPGDLLNIRVLAIKSGGRSEPATLPQPVLIQEVIERPKIKLPRFLRTRYVRRVGEQVNIVIPFLGKPKPILCWTKDGEPLDTSRVSILFSDKDDPLHENANRRDSPEELYDLYQKLVDTWGFNAALEWTPPRDNGNTEITGYIVQKADKKTGDWFTVFDNCHRLSATVSDLIMGNSYSFRVFSQNKVGISEEATVAKGIATIQKIGIVYKPPQYTEHDFSEAPKFTASLNDRAATVGYTTKLLCAVRGSPKPKIEWLKNQMVIGDDPKFRQISNQGVCSLEIRKPCSFDGGVYTCRAKNTLGEATVACRLQVKQVITPEGEKAK</sequence>
<dbReference type="GO" id="GO:0007155">
    <property type="term" value="P:cell adhesion"/>
    <property type="evidence" value="ECO:0007669"/>
    <property type="project" value="UniProtKB-KW"/>
</dbReference>
<comment type="similarity">
    <text evidence="6">Belongs to the immunoglobulin superfamily. MyBP family.</text>
</comment>
<dbReference type="FunFam" id="2.60.40.10:FF:000225">
    <property type="entry name" value="Myosin-binding protein C, cardiac-type"/>
    <property type="match status" value="1"/>
</dbReference>
<dbReference type="GO" id="GO:0032982">
    <property type="term" value="C:myosin filament"/>
    <property type="evidence" value="ECO:0007669"/>
    <property type="project" value="UniProtKB-KW"/>
</dbReference>
<keyword evidence="14" id="KW-1185">Reference proteome</keyword>
<evidence type="ECO:0000256" key="1">
    <source>
        <dbReference type="ARBA" id="ARBA00022433"/>
    </source>
</evidence>
<feature type="compositionally biased region" description="Basic and acidic residues" evidence="10">
    <location>
        <begin position="1"/>
        <end position="17"/>
    </location>
</feature>
<evidence type="ECO:0000256" key="6">
    <source>
        <dbReference type="ARBA" id="ARBA00038352"/>
    </source>
</evidence>
<keyword evidence="5" id="KW-0393">Immunoglobulin domain</keyword>
<dbReference type="Pfam" id="PF00041">
    <property type="entry name" value="fn3"/>
    <property type="match status" value="2"/>
</dbReference>
<dbReference type="InterPro" id="IPR013783">
    <property type="entry name" value="Ig-like_fold"/>
</dbReference>
<dbReference type="FunFam" id="2.60.40.10:FF:000557">
    <property type="entry name" value="Myosin binding protein Ha"/>
    <property type="match status" value="1"/>
</dbReference>
<dbReference type="InterPro" id="IPR036116">
    <property type="entry name" value="FN3_sf"/>
</dbReference>
<dbReference type="SUPFAM" id="SSF49265">
    <property type="entry name" value="Fibronectin type III"/>
    <property type="match status" value="1"/>
</dbReference>
<dbReference type="InterPro" id="IPR007110">
    <property type="entry name" value="Ig-like_dom"/>
</dbReference>
<reference evidence="13 14" key="1">
    <citation type="submission" date="2024-06" db="EMBL/GenBank/DDBJ databases">
        <authorList>
            <person name="Pan Q."/>
            <person name="Wen M."/>
            <person name="Jouanno E."/>
            <person name="Zahm M."/>
            <person name="Klopp C."/>
            <person name="Cabau C."/>
            <person name="Louis A."/>
            <person name="Berthelot C."/>
            <person name="Parey E."/>
            <person name="Roest Crollius H."/>
            <person name="Montfort J."/>
            <person name="Robinson-Rechavi M."/>
            <person name="Bouchez O."/>
            <person name="Lampietro C."/>
            <person name="Lopez Roques C."/>
            <person name="Donnadieu C."/>
            <person name="Postlethwait J."/>
            <person name="Bobe J."/>
            <person name="Verreycken H."/>
            <person name="Guiguen Y."/>
        </authorList>
    </citation>
    <scope>NUCLEOTIDE SEQUENCE [LARGE SCALE GENOMIC DNA]</scope>
    <source>
        <strain evidence="13">Up_M1</strain>
        <tissue evidence="13">Testis</tissue>
    </source>
</reference>
<dbReference type="PRINTS" id="PR00014">
    <property type="entry name" value="FNTYPEIII"/>
</dbReference>